<feature type="region of interest" description="Disordered" evidence="5">
    <location>
        <begin position="74"/>
        <end position="137"/>
    </location>
</feature>
<evidence type="ECO:0000256" key="3">
    <source>
        <dbReference type="ARBA" id="ARBA00023242"/>
    </source>
</evidence>
<evidence type="ECO:0000313" key="8">
    <source>
        <dbReference type="Proteomes" id="UP001604336"/>
    </source>
</evidence>
<dbReference type="InterPro" id="IPR046347">
    <property type="entry name" value="bZIP_sf"/>
</dbReference>
<dbReference type="CDD" id="cd14707">
    <property type="entry name" value="bZIP_plant_BZIP46"/>
    <property type="match status" value="1"/>
</dbReference>
<keyword evidence="8" id="KW-1185">Reference proteome</keyword>
<comment type="subcellular location">
    <subcellularLocation>
        <location evidence="1">Nucleus</location>
    </subcellularLocation>
</comment>
<feature type="compositionally biased region" description="Low complexity" evidence="5">
    <location>
        <begin position="42"/>
        <end position="51"/>
    </location>
</feature>
<dbReference type="SMART" id="SM00338">
    <property type="entry name" value="BRLZ"/>
    <property type="match status" value="1"/>
</dbReference>
<dbReference type="Proteomes" id="UP001604336">
    <property type="component" value="Unassembled WGS sequence"/>
</dbReference>
<feature type="compositionally biased region" description="Low complexity" evidence="5">
    <location>
        <begin position="74"/>
        <end position="96"/>
    </location>
</feature>
<organism evidence="7 8">
    <name type="scientific">Abeliophyllum distichum</name>
    <dbReference type="NCBI Taxonomy" id="126358"/>
    <lineage>
        <taxon>Eukaryota</taxon>
        <taxon>Viridiplantae</taxon>
        <taxon>Streptophyta</taxon>
        <taxon>Embryophyta</taxon>
        <taxon>Tracheophyta</taxon>
        <taxon>Spermatophyta</taxon>
        <taxon>Magnoliopsida</taxon>
        <taxon>eudicotyledons</taxon>
        <taxon>Gunneridae</taxon>
        <taxon>Pentapetalae</taxon>
        <taxon>asterids</taxon>
        <taxon>lamiids</taxon>
        <taxon>Lamiales</taxon>
        <taxon>Oleaceae</taxon>
        <taxon>Forsythieae</taxon>
        <taxon>Abeliophyllum</taxon>
    </lineage>
</organism>
<dbReference type="SUPFAM" id="SSF57959">
    <property type="entry name" value="Leucine zipper domain"/>
    <property type="match status" value="1"/>
</dbReference>
<feature type="compositionally biased region" description="Basic and acidic residues" evidence="5">
    <location>
        <begin position="121"/>
        <end position="135"/>
    </location>
</feature>
<dbReference type="GO" id="GO:0003677">
    <property type="term" value="F:DNA binding"/>
    <property type="evidence" value="ECO:0007669"/>
    <property type="project" value="UniProtKB-KW"/>
</dbReference>
<dbReference type="EMBL" id="JBFOLK010000006">
    <property type="protein sequence ID" value="KAL2504385.1"/>
    <property type="molecule type" value="Genomic_DNA"/>
</dbReference>
<evidence type="ECO:0000256" key="1">
    <source>
        <dbReference type="ARBA" id="ARBA00004123"/>
    </source>
</evidence>
<dbReference type="PANTHER" id="PTHR22952">
    <property type="entry name" value="CAMP-RESPONSE ELEMENT BINDING PROTEIN-RELATED"/>
    <property type="match status" value="1"/>
</dbReference>
<comment type="caution">
    <text evidence="7">The sequence shown here is derived from an EMBL/GenBank/DDBJ whole genome shotgun (WGS) entry which is preliminary data.</text>
</comment>
<dbReference type="InterPro" id="IPR004827">
    <property type="entry name" value="bZIP"/>
</dbReference>
<dbReference type="Pfam" id="PF00170">
    <property type="entry name" value="bZIP_1"/>
    <property type="match status" value="1"/>
</dbReference>
<evidence type="ECO:0000313" key="7">
    <source>
        <dbReference type="EMBL" id="KAL2504385.1"/>
    </source>
</evidence>
<dbReference type="Gene3D" id="1.20.5.170">
    <property type="match status" value="1"/>
</dbReference>
<feature type="region of interest" description="Disordered" evidence="5">
    <location>
        <begin position="36"/>
        <end position="58"/>
    </location>
</feature>
<dbReference type="PANTHER" id="PTHR22952:SF433">
    <property type="entry name" value="PROTEIN FD"/>
    <property type="match status" value="1"/>
</dbReference>
<dbReference type="AlphaFoldDB" id="A0ABD1SUJ2"/>
<gene>
    <name evidence="7" type="ORF">Adt_20006</name>
</gene>
<keyword evidence="2" id="KW-0238">DNA-binding</keyword>
<evidence type="ECO:0000256" key="5">
    <source>
        <dbReference type="SAM" id="MobiDB-lite"/>
    </source>
</evidence>
<name>A0ABD1SUJ2_9LAMI</name>
<feature type="domain" description="BZIP" evidence="6">
    <location>
        <begin position="117"/>
        <end position="132"/>
    </location>
</feature>
<sequence>MEEVWKDINLSSLRSTEDTHKTSFRGAIFQDFLARPYDKHPPTSAVSSSFGSPPPPPPAIVLNLNSSPDQLNFFGNSNSNQQSSGLTSLSSQGFLGANQVNKRFPDSDKNSRERRHKRMMKNRESAARSRARKQESAYTNELELEVANLLEENARLQKQQQQFYQAAVAQLPKKASLQRTLTAPF</sequence>
<evidence type="ECO:0000256" key="2">
    <source>
        <dbReference type="ARBA" id="ARBA00023125"/>
    </source>
</evidence>
<feature type="coiled-coil region" evidence="4">
    <location>
        <begin position="139"/>
        <end position="166"/>
    </location>
</feature>
<dbReference type="InterPro" id="IPR043452">
    <property type="entry name" value="BZIP46-like"/>
</dbReference>
<protein>
    <submittedName>
        <fullName evidence="7">Protein FD</fullName>
    </submittedName>
</protein>
<dbReference type="GO" id="GO:0005634">
    <property type="term" value="C:nucleus"/>
    <property type="evidence" value="ECO:0007669"/>
    <property type="project" value="UniProtKB-SubCell"/>
</dbReference>
<dbReference type="PROSITE" id="PS00036">
    <property type="entry name" value="BZIP_BASIC"/>
    <property type="match status" value="1"/>
</dbReference>
<proteinExistence type="predicted"/>
<evidence type="ECO:0000256" key="4">
    <source>
        <dbReference type="SAM" id="Coils"/>
    </source>
</evidence>
<keyword evidence="4" id="KW-0175">Coiled coil</keyword>
<reference evidence="8" key="1">
    <citation type="submission" date="2024-07" db="EMBL/GenBank/DDBJ databases">
        <title>Two chromosome-level genome assemblies of Korean endemic species Abeliophyllum distichum and Forsythia ovata (Oleaceae).</title>
        <authorList>
            <person name="Jang H."/>
        </authorList>
    </citation>
    <scope>NUCLEOTIDE SEQUENCE [LARGE SCALE GENOMIC DNA]</scope>
</reference>
<accession>A0ABD1SUJ2</accession>
<evidence type="ECO:0000259" key="6">
    <source>
        <dbReference type="PROSITE" id="PS00036"/>
    </source>
</evidence>
<keyword evidence="3" id="KW-0539">Nucleus</keyword>